<feature type="compositionally biased region" description="Basic and acidic residues" evidence="1">
    <location>
        <begin position="130"/>
        <end position="139"/>
    </location>
</feature>
<evidence type="ECO:0000313" key="2">
    <source>
        <dbReference type="EMBL" id="EGS21518.1"/>
    </source>
</evidence>
<name>G0S5V6_CHATD</name>
<feature type="region of interest" description="Disordered" evidence="1">
    <location>
        <begin position="1"/>
        <end position="139"/>
    </location>
</feature>
<dbReference type="KEGG" id="cthr:CTHT_0033770"/>
<evidence type="ECO:0000313" key="3">
    <source>
        <dbReference type="Proteomes" id="UP000008066"/>
    </source>
</evidence>
<dbReference type="GeneID" id="18257415"/>
<organism evidence="3">
    <name type="scientific">Chaetomium thermophilum (strain DSM 1495 / CBS 144.50 / IMI 039719)</name>
    <name type="common">Thermochaetoides thermophila</name>
    <dbReference type="NCBI Taxonomy" id="759272"/>
    <lineage>
        <taxon>Eukaryota</taxon>
        <taxon>Fungi</taxon>
        <taxon>Dikarya</taxon>
        <taxon>Ascomycota</taxon>
        <taxon>Pezizomycotina</taxon>
        <taxon>Sordariomycetes</taxon>
        <taxon>Sordariomycetidae</taxon>
        <taxon>Sordariales</taxon>
        <taxon>Chaetomiaceae</taxon>
        <taxon>Thermochaetoides</taxon>
    </lineage>
</organism>
<feature type="compositionally biased region" description="Polar residues" evidence="1">
    <location>
        <begin position="237"/>
        <end position="246"/>
    </location>
</feature>
<dbReference type="eggNOG" id="ENOG502S92C">
    <property type="taxonomic scope" value="Eukaryota"/>
</dbReference>
<evidence type="ECO:0000256" key="1">
    <source>
        <dbReference type="SAM" id="MobiDB-lite"/>
    </source>
</evidence>
<dbReference type="OrthoDB" id="5407781at2759"/>
<proteinExistence type="predicted"/>
<feature type="compositionally biased region" description="Low complexity" evidence="1">
    <location>
        <begin position="193"/>
        <end position="205"/>
    </location>
</feature>
<dbReference type="PANTHER" id="PTHR39610">
    <property type="entry name" value="BZIP DOMAIN-CONTAINING PROTEIN-RELATED"/>
    <property type="match status" value="1"/>
</dbReference>
<sequence length="328" mass="35726">MSVQTVQAPSKLPGEDSHSHVPSPSSARRASISLQAAATLNAGLHLESPSQTSPGVPFGHRSRESLSPERRRSQVLMSLKIADPSIPAPGEMASESHSSSGIISPSPRLGPMRPNSGRSHHSRTPSLGELHQELENEQERQVNRLLGEIRRLQEQLYRLQQEREHPGEDLSSLERPAPGSIPFSSAQPHSHVRASSRSLSRSPASTPFPYSRGSYDVSRTNRSRTPSRHASPRLRSISISADNTEPLSLGPSRDESIAFYQAENQSLTRENQMLKHRIRELERQLAEAQGAHASSITHEPGSASHLNQAISALDENVPSSKPATENGA</sequence>
<dbReference type="HOGENOM" id="CLU_053549_1_0_1"/>
<dbReference type="Proteomes" id="UP000008066">
    <property type="component" value="Unassembled WGS sequence"/>
</dbReference>
<feature type="compositionally biased region" description="Basic and acidic residues" evidence="1">
    <location>
        <begin position="61"/>
        <end position="72"/>
    </location>
</feature>
<feature type="compositionally biased region" description="Polar residues" evidence="1">
    <location>
        <begin position="317"/>
        <end position="328"/>
    </location>
</feature>
<protein>
    <submittedName>
        <fullName evidence="2">Uncharacterized protein</fullName>
    </submittedName>
</protein>
<dbReference type="PANTHER" id="PTHR39610:SF2">
    <property type="entry name" value="BZIP DOMAIN-CONTAINING PROTEIN"/>
    <property type="match status" value="1"/>
</dbReference>
<accession>G0S5V6</accession>
<dbReference type="OMA" id="IFATADP"/>
<keyword evidence="3" id="KW-1185">Reference proteome</keyword>
<feature type="region of interest" description="Disordered" evidence="1">
    <location>
        <begin position="289"/>
        <end position="328"/>
    </location>
</feature>
<feature type="region of interest" description="Disordered" evidence="1">
    <location>
        <begin position="157"/>
        <end position="248"/>
    </location>
</feature>
<dbReference type="EMBL" id="GL988041">
    <property type="protein sequence ID" value="EGS21518.1"/>
    <property type="molecule type" value="Genomic_DNA"/>
</dbReference>
<feature type="compositionally biased region" description="Low complexity" evidence="1">
    <location>
        <begin position="20"/>
        <end position="33"/>
    </location>
</feature>
<reference evidence="2 3" key="1">
    <citation type="journal article" date="2011" name="Cell">
        <title>Insight into structure and assembly of the nuclear pore complex by utilizing the genome of a eukaryotic thermophile.</title>
        <authorList>
            <person name="Amlacher S."/>
            <person name="Sarges P."/>
            <person name="Flemming D."/>
            <person name="van Noort V."/>
            <person name="Kunze R."/>
            <person name="Devos D.P."/>
            <person name="Arumugam M."/>
            <person name="Bork P."/>
            <person name="Hurt E."/>
        </authorList>
    </citation>
    <scope>NUCLEOTIDE SEQUENCE [LARGE SCALE GENOMIC DNA]</scope>
    <source>
        <strain evidence="3">DSM 1495 / CBS 144.50 / IMI 039719</strain>
    </source>
</reference>
<gene>
    <name evidence="2" type="ORF">CTHT_0033770</name>
</gene>
<feature type="compositionally biased region" description="Low complexity" evidence="1">
    <location>
        <begin position="95"/>
        <end position="107"/>
    </location>
</feature>
<dbReference type="AlphaFoldDB" id="G0S5V6"/>
<feature type="compositionally biased region" description="Basic residues" evidence="1">
    <location>
        <begin position="221"/>
        <end position="232"/>
    </location>
</feature>
<dbReference type="RefSeq" id="XP_006693814.1">
    <property type="nucleotide sequence ID" value="XM_006693751.1"/>
</dbReference>